<keyword evidence="2" id="KW-1185">Reference proteome</keyword>
<name>A0A3A9ZEE4_9ACTN</name>
<comment type="caution">
    <text evidence="1">The sequence shown here is derived from an EMBL/GenBank/DDBJ whole genome shotgun (WGS) entry which is preliminary data.</text>
</comment>
<evidence type="ECO:0000313" key="2">
    <source>
        <dbReference type="Proteomes" id="UP000272474"/>
    </source>
</evidence>
<gene>
    <name evidence="1" type="ORF">D7294_01080</name>
</gene>
<organism evidence="1 2">
    <name type="scientific">Streptomyces hoynatensis</name>
    <dbReference type="NCBI Taxonomy" id="1141874"/>
    <lineage>
        <taxon>Bacteria</taxon>
        <taxon>Bacillati</taxon>
        <taxon>Actinomycetota</taxon>
        <taxon>Actinomycetes</taxon>
        <taxon>Kitasatosporales</taxon>
        <taxon>Streptomycetaceae</taxon>
        <taxon>Streptomyces</taxon>
    </lineage>
</organism>
<protein>
    <submittedName>
        <fullName evidence="1">Uncharacterized protein</fullName>
    </submittedName>
</protein>
<evidence type="ECO:0000313" key="1">
    <source>
        <dbReference type="EMBL" id="RKN46841.1"/>
    </source>
</evidence>
<dbReference type="AlphaFoldDB" id="A0A3A9ZEE4"/>
<proteinExistence type="predicted"/>
<dbReference type="Proteomes" id="UP000272474">
    <property type="component" value="Unassembled WGS sequence"/>
</dbReference>
<accession>A0A3A9ZEE4</accession>
<reference evidence="1 2" key="1">
    <citation type="journal article" date="2014" name="Int. J. Syst. Evol. Microbiol.">
        <title>Streptomyces hoynatensis sp. nov., isolated from deep marine sediment.</title>
        <authorList>
            <person name="Veyisoglu A."/>
            <person name="Sahin N."/>
        </authorList>
    </citation>
    <scope>NUCLEOTIDE SEQUENCE [LARGE SCALE GENOMIC DNA]</scope>
    <source>
        <strain evidence="1 2">KCTC 29097</strain>
    </source>
</reference>
<sequence length="185" mass="20571">MVTDGALTVRADGRGLAYRDETPGDRDRHGVLWARVRPQPGSGRPDFRTMHPTRQRRAMLELLCQVCGRPADRNGRGWLFALRHPGPDEDIPGWPEGLLCSKPPVCAPCAHLAARHCPHLGEPAFVRVRKPRVWGVFGGFFTPRPQGGLSASEDDHVPYGHPATHWFLANQLVLELTRTTRTPTP</sequence>
<dbReference type="EMBL" id="RBAL01000001">
    <property type="protein sequence ID" value="RKN46841.1"/>
    <property type="molecule type" value="Genomic_DNA"/>
</dbReference>